<evidence type="ECO:0000256" key="1">
    <source>
        <dbReference type="ARBA" id="ARBA00022468"/>
    </source>
</evidence>
<dbReference type="EMBL" id="UXUI01009013">
    <property type="protein sequence ID" value="VDD92868.1"/>
    <property type="molecule type" value="Genomic_DNA"/>
</dbReference>
<protein>
    <submittedName>
        <fullName evidence="6">Rap-GAP domain-containing protein</fullName>
    </submittedName>
</protein>
<keyword evidence="5" id="KW-1185">Reference proteome</keyword>
<dbReference type="InterPro" id="IPR035974">
    <property type="entry name" value="Rap/Ran-GAP_sf"/>
</dbReference>
<dbReference type="GO" id="GO:0005096">
    <property type="term" value="F:GTPase activator activity"/>
    <property type="evidence" value="ECO:0007669"/>
    <property type="project" value="UniProtKB-KW"/>
</dbReference>
<sequence length="765" mass="85710">MKWMHPDYVELYFGPHRQFYEMSDFNRGLKEITDSKLQRELTVLEDQEGCINCKFGVVFALCDQTTDAQMLSNEHGDEDFARFLELLGKTITLRNWGNYRGGLDTTTNSTGTESVFTCFAGHEIMFHVSTMLPYTKDNLQQVERKRHVGNDIVNIVFVSGGDAEHPNFSPAMWKSQFTHVFAVVTYEEKTNAYRLWVHSEETVPAFGPALPYPNVFADHQKFLINAEKAAHQARVFVEKRIRTLDVLLKDMYMEHLKENNKGFRKVTDIVIKHLRSPAKKSTSKEMVEFCKYGELVKLEKMLSGDISNSIRMSIGSKQPWEPELVFQNSLSWDAIGSDAWGTSAVLIATEDTGVIFECEGLSVPIIEARAKVMQLAVREHFGLFLARTDKGKESSLIVLALTDLRLAMQTGDLILRKTCIEHRIAASKGCHLFETSDPNGLRLYVVICIGKSLTLLRWAFGPLGRIEAGTDLTNNFNALKTVLLNEETTAISVYERGCTQCTVHTVAFTKAGIAMVDFCSDTVQYLCYEVPKATITSLYATSDGQVDEIIFSHKNITVTLETPGNGKCNVHETFWSSALLAFVCQFPFIVGFGQNHMEVRLSVNGNLLYSMYMPDVRVLSKKDDILFAVDHPTSPTATTATTGLPNSTKALHASLKKKEPKEQHSATIKRWCIYRISSTAMRVNEARNVRERALGGLTPQLLRKFKTNAETDSTFDHQLENSSRRICSTASDTTCGSGKYTGYSGPDSPSLVVTFDTSLDDDVLV</sequence>
<dbReference type="PROSITE" id="PS50085">
    <property type="entry name" value="RAPGAP"/>
    <property type="match status" value="1"/>
</dbReference>
<dbReference type="SUPFAM" id="SSF111347">
    <property type="entry name" value="Rap/Ran-GAP"/>
    <property type="match status" value="1"/>
</dbReference>
<dbReference type="STRING" id="51028.A0A0N4VC54"/>
<dbReference type="InterPro" id="IPR050989">
    <property type="entry name" value="Rap1_Ran_GAP"/>
</dbReference>
<dbReference type="PROSITE" id="PS50219">
    <property type="entry name" value="CNH"/>
    <property type="match status" value="1"/>
</dbReference>
<evidence type="ECO:0000313" key="4">
    <source>
        <dbReference type="EMBL" id="VDD92868.1"/>
    </source>
</evidence>
<keyword evidence="1" id="KW-0343">GTPase activation</keyword>
<dbReference type="PANTHER" id="PTHR15711:SF62">
    <property type="entry name" value="GTPASE-ACTIVATING RAP_RAN-GAP DOMAIN-LIKE PROTEIN 3"/>
    <property type="match status" value="1"/>
</dbReference>
<evidence type="ECO:0000313" key="5">
    <source>
        <dbReference type="Proteomes" id="UP000274131"/>
    </source>
</evidence>
<dbReference type="OrthoDB" id="5845589at2759"/>
<dbReference type="AlphaFoldDB" id="A0A0N4VC54"/>
<organism evidence="6">
    <name type="scientific">Enterobius vermicularis</name>
    <name type="common">Human pinworm</name>
    <dbReference type="NCBI Taxonomy" id="51028"/>
    <lineage>
        <taxon>Eukaryota</taxon>
        <taxon>Metazoa</taxon>
        <taxon>Ecdysozoa</taxon>
        <taxon>Nematoda</taxon>
        <taxon>Chromadorea</taxon>
        <taxon>Rhabditida</taxon>
        <taxon>Spirurina</taxon>
        <taxon>Oxyuridomorpha</taxon>
        <taxon>Oxyuroidea</taxon>
        <taxon>Oxyuridae</taxon>
        <taxon>Enterobius</taxon>
    </lineage>
</organism>
<dbReference type="Gene3D" id="3.40.50.11210">
    <property type="entry name" value="Rap/Ran-GAP"/>
    <property type="match status" value="1"/>
</dbReference>
<evidence type="ECO:0000259" key="3">
    <source>
        <dbReference type="PROSITE" id="PS50219"/>
    </source>
</evidence>
<gene>
    <name evidence="4" type="ORF">EVEC_LOCUS7619</name>
</gene>
<accession>A0A0N4VC54</accession>
<reference evidence="4 5" key="2">
    <citation type="submission" date="2018-10" db="EMBL/GenBank/DDBJ databases">
        <authorList>
            <consortium name="Pathogen Informatics"/>
        </authorList>
    </citation>
    <scope>NUCLEOTIDE SEQUENCE [LARGE SCALE GENOMIC DNA]</scope>
</reference>
<reference evidence="6" key="1">
    <citation type="submission" date="2017-02" db="UniProtKB">
        <authorList>
            <consortium name="WormBaseParasite"/>
        </authorList>
    </citation>
    <scope>IDENTIFICATION</scope>
</reference>
<dbReference type="Proteomes" id="UP000274131">
    <property type="component" value="Unassembled WGS sequence"/>
</dbReference>
<dbReference type="Pfam" id="PF00780">
    <property type="entry name" value="CNH"/>
    <property type="match status" value="1"/>
</dbReference>
<dbReference type="PANTHER" id="PTHR15711">
    <property type="entry name" value="RAP GTPASE-ACTIVATING PROTEIN"/>
    <property type="match status" value="1"/>
</dbReference>
<feature type="domain" description="CNH" evidence="3">
    <location>
        <begin position="323"/>
        <end position="626"/>
    </location>
</feature>
<feature type="domain" description="Rap-GAP" evidence="2">
    <location>
        <begin position="41"/>
        <end position="251"/>
    </location>
</feature>
<proteinExistence type="predicted"/>
<dbReference type="InterPro" id="IPR001180">
    <property type="entry name" value="CNH_dom"/>
</dbReference>
<dbReference type="InterPro" id="IPR000331">
    <property type="entry name" value="Rap/Ran_GAP_dom"/>
</dbReference>
<dbReference type="GO" id="GO:0051056">
    <property type="term" value="P:regulation of small GTPase mediated signal transduction"/>
    <property type="evidence" value="ECO:0007669"/>
    <property type="project" value="InterPro"/>
</dbReference>
<evidence type="ECO:0000313" key="6">
    <source>
        <dbReference type="WBParaSite" id="EVEC_0000813501-mRNA-1"/>
    </source>
</evidence>
<dbReference type="Pfam" id="PF02145">
    <property type="entry name" value="Rap_GAP"/>
    <property type="match status" value="1"/>
</dbReference>
<evidence type="ECO:0000259" key="2">
    <source>
        <dbReference type="PROSITE" id="PS50085"/>
    </source>
</evidence>
<name>A0A0N4VC54_ENTVE</name>
<dbReference type="WBParaSite" id="EVEC_0000813501-mRNA-1">
    <property type="protein sequence ID" value="EVEC_0000813501-mRNA-1"/>
    <property type="gene ID" value="EVEC_0000813501"/>
</dbReference>